<keyword evidence="3" id="KW-1185">Reference proteome</keyword>
<gene>
    <name evidence="2" type="ORF">FJSC11DRAFT_3620</name>
</gene>
<protein>
    <submittedName>
        <fullName evidence="2">Uncharacterized protein</fullName>
    </submittedName>
</protein>
<name>G6FXM1_9CYAN</name>
<proteinExistence type="predicted"/>
<dbReference type="EMBL" id="AGIZ01000012">
    <property type="protein sequence ID" value="EHC10083.1"/>
    <property type="molecule type" value="Genomic_DNA"/>
</dbReference>
<evidence type="ECO:0000313" key="2">
    <source>
        <dbReference type="EMBL" id="EHC10083.1"/>
    </source>
</evidence>
<dbReference type="PATRIC" id="fig|741277.3.peg.3045"/>
<comment type="caution">
    <text evidence="2">The sequence shown here is derived from an EMBL/GenBank/DDBJ whole genome shotgun (WGS) entry which is preliminary data.</text>
</comment>
<evidence type="ECO:0000256" key="1">
    <source>
        <dbReference type="SAM" id="Phobius"/>
    </source>
</evidence>
<dbReference type="AlphaFoldDB" id="G6FXM1"/>
<keyword evidence="1" id="KW-0812">Transmembrane</keyword>
<evidence type="ECO:0000313" key="3">
    <source>
        <dbReference type="Proteomes" id="UP000004344"/>
    </source>
</evidence>
<keyword evidence="1" id="KW-1133">Transmembrane helix</keyword>
<sequence length="72" mass="8497">MGIISNHTSLILNIHLYKKNPLYFYPKQGNLQNVKRFEHKLQKIYFFLCLLKALLTSVNKPSLFILSYGRLL</sequence>
<keyword evidence="1" id="KW-0472">Membrane</keyword>
<accession>G6FXM1</accession>
<dbReference type="Proteomes" id="UP000004344">
    <property type="component" value="Unassembled WGS sequence"/>
</dbReference>
<feature type="transmembrane region" description="Helical" evidence="1">
    <location>
        <begin position="44"/>
        <end position="66"/>
    </location>
</feature>
<reference evidence="2 3" key="1">
    <citation type="submission" date="2011-09" db="EMBL/GenBank/DDBJ databases">
        <title>The draft genome of Fischerella sp. JSC-11.</title>
        <authorList>
            <consortium name="US DOE Joint Genome Institute (JGI-PGF)"/>
            <person name="Lucas S."/>
            <person name="Han J."/>
            <person name="Lapidus A."/>
            <person name="Cheng J.-F."/>
            <person name="Goodwin L."/>
            <person name="Pitluck S."/>
            <person name="Peters L."/>
            <person name="Land M.L."/>
            <person name="Hauser L."/>
            <person name="Sarkisova S."/>
            <person name="Bryant D.A."/>
            <person name="Brown I."/>
            <person name="Woyke T.J."/>
        </authorList>
    </citation>
    <scope>NUCLEOTIDE SEQUENCE [LARGE SCALE GENOMIC DNA]</scope>
    <source>
        <strain evidence="2 3">JSC-11</strain>
    </source>
</reference>
<organism evidence="2 3">
    <name type="scientific">Fischerella thermalis JSC-11</name>
    <dbReference type="NCBI Taxonomy" id="741277"/>
    <lineage>
        <taxon>Bacteria</taxon>
        <taxon>Bacillati</taxon>
        <taxon>Cyanobacteriota</taxon>
        <taxon>Cyanophyceae</taxon>
        <taxon>Nostocales</taxon>
        <taxon>Hapalosiphonaceae</taxon>
        <taxon>Fischerella</taxon>
    </lineage>
</organism>